<dbReference type="PANTHER" id="PTHR13580:SF13">
    <property type="entry name" value="CYSTEINE_SERINE-RICH NUCLEAR PROTEIN 3"/>
    <property type="match status" value="1"/>
</dbReference>
<name>A0A835U0V6_9PASS</name>
<dbReference type="EMBL" id="JADDUC010000013">
    <property type="protein sequence ID" value="KAG0128697.1"/>
    <property type="molecule type" value="Genomic_DNA"/>
</dbReference>
<evidence type="ECO:0000313" key="13">
    <source>
        <dbReference type="Proteomes" id="UP000618051"/>
    </source>
</evidence>
<reference evidence="12 13" key="2">
    <citation type="journal article" date="2021" name="J. Hered.">
        <title>Feather Gene Expression Elucidates the Developmental Basis of Plumage Iridescence in African Starlings.</title>
        <authorList>
            <person name="Rubenstein D.R."/>
            <person name="Corvelo A."/>
            <person name="MacManes M.D."/>
            <person name="Maia R."/>
            <person name="Narzisi G."/>
            <person name="Rousaki A."/>
            <person name="Vandenabeele P."/>
            <person name="Shawkey M.D."/>
            <person name="Solomon J."/>
        </authorList>
    </citation>
    <scope>NUCLEOTIDE SEQUENCE [LARGE SCALE GENOMIC DNA]</scope>
    <source>
        <strain evidence="12">SS15</strain>
    </source>
</reference>
<keyword evidence="7" id="KW-0804">Transcription</keyword>
<evidence type="ECO:0000259" key="10">
    <source>
        <dbReference type="Pfam" id="PF16019"/>
    </source>
</evidence>
<sequence length="961" mass="107916">MGKRIRNLLPQETKSSTCDSIAAMSGILKRKFEEVDGSSPCSSVRESDDDISSSESADSGDSVNPSTSNHFTPSSILKREKRKRTKNVHFNCVTVYYFTRRQGFTSVPSQGGSTLGMSTRHNSVRQYTLGEFAMEQERLHREMLREHLREEKLNSLKLKMTKNGTVESEEANTLTLDDISDDDIDLDNTEVDEYFFLQPLPTKKRRALLRASGVKKIDVEEKHELRAIRLSREDCGCDCRVFCDPETCTCSLAGIKCQVDRMSFPCGCTKEGCSNTAGRIEFNPIRVRTHFLHTIMKLELEKNREQQVPALNGCHTEISAHSSSMSPGPHPVEYSIAENFEIETEPPATVMHSQSAEDLDCPGEEEEEEDGSSFCSGVTDSSTQSLAPSESDDDEEEEEDEEEDEEEEKADDFVESMSSHADMVPLPSVLCYSDGTAVHENHSKNASYYTNSSTLYYQIENHVAGTANQIGETYSERDAVKNGSLSLVPYNMTSEQFVDYTRQSEETFSSPHYPSANPSVIVCCSSSEGDGSASCNSLYTEHRPSHPPVEFHSYLKGPSQDGFVSALNGDSHVQEHPAENSLNVLEKSRLHEECIKSPVVETCHFAVLYELRDLFGEMPWLQILRRCKILKFTVTKPVKPDAQPNPCQQITKLKPFLAYLFYFLKQSGTEEDDRENPYTFGSKAAITPKGDKTKSSETELISQVPLNYEQTGSLPTIEVKKPHTSSSIHPPDDLYLLVQPLLLSNSQGFLAFVGALAKLHGSLGSMQTKLLLNVMADFVTRFSYHLGLPFSSGQQSPPRYLGNNGNSTEEQTGISLLRLLTTAGIKESMRKTTKFLCMEDIKKKYNSYRPVTCLWTKQEPKTEVKAERLLTIYTGIIHQNDLLQQQKQNTLFKYGYFEFKTIKERNEKLFLLEEHTEEAEEVLSSSSTEQLAETNFVKNLLQQAQDIRAASGITPPQKRDK</sequence>
<evidence type="ECO:0000313" key="12">
    <source>
        <dbReference type="EMBL" id="KAI1237204.1"/>
    </source>
</evidence>
<dbReference type="OrthoDB" id="5946974at2759"/>
<reference evidence="11" key="1">
    <citation type="submission" date="2020-10" db="EMBL/GenBank/DDBJ databases">
        <title>Feather gene expression reveals the developmental basis of iridescence in African starlings.</title>
        <authorList>
            <person name="Rubenstein D.R."/>
        </authorList>
    </citation>
    <scope>NUCLEOTIDE SEQUENCE</scope>
    <source>
        <strain evidence="11">SS15</strain>
        <tissue evidence="11">Liver</tissue>
    </source>
</reference>
<evidence type="ECO:0000256" key="1">
    <source>
        <dbReference type="ARBA" id="ARBA00004123"/>
    </source>
</evidence>
<evidence type="ECO:0000256" key="8">
    <source>
        <dbReference type="ARBA" id="ARBA00023242"/>
    </source>
</evidence>
<dbReference type="Pfam" id="PF16019">
    <property type="entry name" value="CSRNP_N"/>
    <property type="match status" value="1"/>
</dbReference>
<comment type="subcellular location">
    <subcellularLocation>
        <location evidence="1">Nucleus</location>
    </subcellularLocation>
</comment>
<keyword evidence="13" id="KW-1185">Reference proteome</keyword>
<evidence type="ECO:0000256" key="9">
    <source>
        <dbReference type="SAM" id="MobiDB-lite"/>
    </source>
</evidence>
<evidence type="ECO:0000313" key="11">
    <source>
        <dbReference type="EMBL" id="KAG0128697.1"/>
    </source>
</evidence>
<comment type="similarity">
    <text evidence="2">Belongs to the AXUD1 family.</text>
</comment>
<keyword evidence="6" id="KW-0010">Activator</keyword>
<feature type="compositionally biased region" description="Polar residues" evidence="9">
    <location>
        <begin position="373"/>
        <end position="388"/>
    </location>
</feature>
<evidence type="ECO:0000256" key="3">
    <source>
        <dbReference type="ARBA" id="ARBA00022703"/>
    </source>
</evidence>
<feature type="compositionally biased region" description="Acidic residues" evidence="9">
    <location>
        <begin position="390"/>
        <end position="414"/>
    </location>
</feature>
<evidence type="ECO:0000256" key="7">
    <source>
        <dbReference type="ARBA" id="ARBA00023163"/>
    </source>
</evidence>
<comment type="caution">
    <text evidence="11">The sequence shown here is derived from an EMBL/GenBank/DDBJ whole genome shotgun (WGS) entry which is preliminary data.</text>
</comment>
<dbReference type="PRINTS" id="PR02031">
    <property type="entry name" value="CYSSERRICHNP"/>
</dbReference>
<keyword evidence="3" id="KW-0053">Apoptosis</keyword>
<dbReference type="InterPro" id="IPR023260">
    <property type="entry name" value="Cys/Ser-rich_nuc_prot"/>
</dbReference>
<dbReference type="Proteomes" id="UP000618051">
    <property type="component" value="Unassembled WGS sequence"/>
</dbReference>
<feature type="region of interest" description="Disordered" evidence="9">
    <location>
        <begin position="33"/>
        <end position="80"/>
    </location>
</feature>
<evidence type="ECO:0000256" key="6">
    <source>
        <dbReference type="ARBA" id="ARBA00023159"/>
    </source>
</evidence>
<dbReference type="EMBL" id="JADDUC020000008">
    <property type="protein sequence ID" value="KAI1237204.1"/>
    <property type="molecule type" value="Genomic_DNA"/>
</dbReference>
<feature type="region of interest" description="Disordered" evidence="9">
    <location>
        <begin position="671"/>
        <end position="695"/>
    </location>
</feature>
<protein>
    <submittedName>
        <fullName evidence="12">Cysteine/serine-rich nuclear protein 3</fullName>
    </submittedName>
</protein>
<dbReference type="InterPro" id="IPR031972">
    <property type="entry name" value="CSRNP_N"/>
</dbReference>
<feature type="non-terminal residue" evidence="11">
    <location>
        <position position="961"/>
    </location>
</feature>
<reference evidence="12" key="3">
    <citation type="submission" date="2022-01" db="EMBL/GenBank/DDBJ databases">
        <authorList>
            <person name="Rubenstein D.R."/>
        </authorList>
    </citation>
    <scope>NUCLEOTIDE SEQUENCE</scope>
    <source>
        <strain evidence="12">SS15</strain>
        <tissue evidence="12">Liver</tissue>
    </source>
</reference>
<feature type="domain" description="Cysteine/serine-rich nuclear protein N-terminal" evidence="10">
    <location>
        <begin position="84"/>
        <end position="302"/>
    </location>
</feature>
<keyword evidence="4" id="KW-0805">Transcription regulation</keyword>
<accession>A0A835U0V6</accession>
<feature type="compositionally biased region" description="Acidic residues" evidence="9">
    <location>
        <begin position="357"/>
        <end position="371"/>
    </location>
</feature>
<dbReference type="PANTHER" id="PTHR13580">
    <property type="entry name" value="TGF-BETA INDUCED APOPTOSIS PROTEIN"/>
    <property type="match status" value="1"/>
</dbReference>
<feature type="region of interest" description="Disordered" evidence="9">
    <location>
        <begin position="349"/>
        <end position="418"/>
    </location>
</feature>
<dbReference type="GO" id="GO:0000981">
    <property type="term" value="F:DNA-binding transcription factor activity, RNA polymerase II-specific"/>
    <property type="evidence" value="ECO:0007669"/>
    <property type="project" value="TreeGrafter"/>
</dbReference>
<feature type="compositionally biased region" description="Low complexity" evidence="9">
    <location>
        <begin position="53"/>
        <end position="62"/>
    </location>
</feature>
<keyword evidence="5" id="KW-0238">DNA-binding</keyword>
<keyword evidence="8" id="KW-0539">Nucleus</keyword>
<organism evidence="11">
    <name type="scientific">Lamprotornis superbus</name>
    <dbReference type="NCBI Taxonomy" id="245042"/>
    <lineage>
        <taxon>Eukaryota</taxon>
        <taxon>Metazoa</taxon>
        <taxon>Chordata</taxon>
        <taxon>Craniata</taxon>
        <taxon>Vertebrata</taxon>
        <taxon>Euteleostomi</taxon>
        <taxon>Archelosauria</taxon>
        <taxon>Archosauria</taxon>
        <taxon>Dinosauria</taxon>
        <taxon>Saurischia</taxon>
        <taxon>Theropoda</taxon>
        <taxon>Coelurosauria</taxon>
        <taxon>Aves</taxon>
        <taxon>Neognathae</taxon>
        <taxon>Neoaves</taxon>
        <taxon>Telluraves</taxon>
        <taxon>Australaves</taxon>
        <taxon>Passeriformes</taxon>
        <taxon>Sturnidae</taxon>
        <taxon>Lamprotornis</taxon>
    </lineage>
</organism>
<gene>
    <name evidence="12" type="ORF">IHE44_0014462</name>
    <name evidence="11" type="ORF">IHE44_001648</name>
</gene>
<dbReference type="GO" id="GO:0006915">
    <property type="term" value="P:apoptotic process"/>
    <property type="evidence" value="ECO:0007669"/>
    <property type="project" value="UniProtKB-KW"/>
</dbReference>
<evidence type="ECO:0000256" key="5">
    <source>
        <dbReference type="ARBA" id="ARBA00023125"/>
    </source>
</evidence>
<evidence type="ECO:0000256" key="2">
    <source>
        <dbReference type="ARBA" id="ARBA00008548"/>
    </source>
</evidence>
<dbReference type="AlphaFoldDB" id="A0A835U0V6"/>
<proteinExistence type="inferred from homology"/>
<dbReference type="GO" id="GO:0005634">
    <property type="term" value="C:nucleus"/>
    <property type="evidence" value="ECO:0007669"/>
    <property type="project" value="UniProtKB-SubCell"/>
</dbReference>
<evidence type="ECO:0000256" key="4">
    <source>
        <dbReference type="ARBA" id="ARBA00023015"/>
    </source>
</evidence>
<feature type="compositionally biased region" description="Polar residues" evidence="9">
    <location>
        <begin position="63"/>
        <end position="75"/>
    </location>
</feature>
<dbReference type="GO" id="GO:0043565">
    <property type="term" value="F:sequence-specific DNA binding"/>
    <property type="evidence" value="ECO:0007669"/>
    <property type="project" value="TreeGrafter"/>
</dbReference>